<proteinExistence type="predicted"/>
<dbReference type="EMBL" id="BPQV01000006">
    <property type="protein sequence ID" value="GJE27409.1"/>
    <property type="molecule type" value="Genomic_DNA"/>
</dbReference>
<dbReference type="RefSeq" id="WP_238311272.1">
    <property type="nucleotide sequence ID" value="NZ_BPQV01000006.1"/>
</dbReference>
<dbReference type="InterPro" id="IPR029035">
    <property type="entry name" value="DHS-like_NAD/FAD-binding_dom"/>
</dbReference>
<comment type="caution">
    <text evidence="1">The sequence shown here is derived from an EMBL/GenBank/DDBJ whole genome shotgun (WGS) entry which is preliminary data.</text>
</comment>
<sequence length="363" mass="36751">MAAWVKGGAVDLDAAIGAAADLIAAARTPVIAGLCADLAAVRAAYRLAETAGASLDSVSGDHLYAELESLSAGGGMTTTAAETIGRADVVLALGQRPWDGGLLAEIAGSKPVRGRAAGAERALLSLGGPQNGGTRHVAYAAGSQGLAVALGHLRAFVKGHLAGDEAFSDLGKRLAAARYGVVVYDAGELGTLGVEMLQGLIRDLNEATRFFALPLADPFQGRAVLQLSAWTTGQAPRVGFGRALPEHDPWRFDSARQIAAGEADAALWLAALPAPRPAWLGSLPTIAVVGEGSPEAGPGTAEIVITVGVPGASTGGALWHERRGVVAFQEAASPAEAVAAADVLARIRASLLSKRPSKKAASC</sequence>
<organism evidence="1 2">
    <name type="scientific">Methylobacterium organophilum</name>
    <dbReference type="NCBI Taxonomy" id="410"/>
    <lineage>
        <taxon>Bacteria</taxon>
        <taxon>Pseudomonadati</taxon>
        <taxon>Pseudomonadota</taxon>
        <taxon>Alphaproteobacteria</taxon>
        <taxon>Hyphomicrobiales</taxon>
        <taxon>Methylobacteriaceae</taxon>
        <taxon>Methylobacterium</taxon>
    </lineage>
</organism>
<dbReference type="Proteomes" id="UP001055156">
    <property type="component" value="Unassembled WGS sequence"/>
</dbReference>
<name>A0ABQ4T9Z1_METOR</name>
<dbReference type="SUPFAM" id="SSF52467">
    <property type="entry name" value="DHS-like NAD/FAD-binding domain"/>
    <property type="match status" value="1"/>
</dbReference>
<evidence type="ECO:0000313" key="2">
    <source>
        <dbReference type="Proteomes" id="UP001055156"/>
    </source>
</evidence>
<keyword evidence="2" id="KW-1185">Reference proteome</keyword>
<reference evidence="1" key="1">
    <citation type="journal article" date="2021" name="Front. Microbiol.">
        <title>Comprehensive Comparative Genomics and Phenotyping of Methylobacterium Species.</title>
        <authorList>
            <person name="Alessa O."/>
            <person name="Ogura Y."/>
            <person name="Fujitani Y."/>
            <person name="Takami H."/>
            <person name="Hayashi T."/>
            <person name="Sahin N."/>
            <person name="Tani A."/>
        </authorList>
    </citation>
    <scope>NUCLEOTIDE SEQUENCE</scope>
    <source>
        <strain evidence="1">NBRC 15689</strain>
    </source>
</reference>
<protein>
    <submittedName>
        <fullName evidence="1">Formyltransferase/hydrolase complex Fhc subunit B</fullName>
    </submittedName>
</protein>
<gene>
    <name evidence="1" type="primary">fhcB</name>
    <name evidence="1" type="ORF">LKMONMHP_2268</name>
</gene>
<dbReference type="Gene3D" id="3.40.50.1220">
    <property type="entry name" value="TPP-binding domain"/>
    <property type="match status" value="1"/>
</dbReference>
<reference evidence="1" key="2">
    <citation type="submission" date="2021-08" db="EMBL/GenBank/DDBJ databases">
        <authorList>
            <person name="Tani A."/>
            <person name="Ola A."/>
            <person name="Ogura Y."/>
            <person name="Katsura K."/>
            <person name="Hayashi T."/>
        </authorList>
    </citation>
    <scope>NUCLEOTIDE SEQUENCE</scope>
    <source>
        <strain evidence="1">NBRC 15689</strain>
    </source>
</reference>
<evidence type="ECO:0000313" key="1">
    <source>
        <dbReference type="EMBL" id="GJE27409.1"/>
    </source>
</evidence>
<accession>A0ABQ4T9Z1</accession>